<dbReference type="PROSITE" id="PS50234">
    <property type="entry name" value="VWFA"/>
    <property type="match status" value="1"/>
</dbReference>
<keyword evidence="4 5" id="KW-0472">Membrane</keyword>
<feature type="transmembrane region" description="Helical" evidence="5">
    <location>
        <begin position="352"/>
        <end position="374"/>
    </location>
</feature>
<dbReference type="PANTHER" id="PTHR22550:SF5">
    <property type="entry name" value="LEUCINE ZIPPER PROTEIN 4"/>
    <property type="match status" value="1"/>
</dbReference>
<sequence>METWLLNLFSLLEVFGITQLFEQSEGMAFESPEWLWLIWLWPLLWAISALFTARNDLSELTANRQLRVKHVLIHKMQNHMAPISVRSWSMRGVFFNLFRGLIITCLAVALAQPIQKLPTPTEPESKTVRDIVFVIESSASFLLPDYEINGQPETRMNVVKQVLDNFIGELKGNRFSLAIYADSAYTLLPLTNDQTLARLTLKRLKPYLAGRTDTAMGEALGLALKQTDQSTGITKANADTLKRVVVLISDGLSQPSRIELTEVVNYAQLLQVPIYSIGVGASSEKADKRIYSGLLYQSLESESLQALAEQTKGQYFQVGSGQEITTVLEQINQAEGVPYIAPPAPPQKQDLYPYPLIVALVLLGIYWILSILWMSYSAKPRLKSNPNSHSPKPVKGGA</sequence>
<dbReference type="Pfam" id="PF00092">
    <property type="entry name" value="VWA"/>
    <property type="match status" value="1"/>
</dbReference>
<keyword evidence="1" id="KW-1003">Cell membrane</keyword>
<dbReference type="InterPro" id="IPR050768">
    <property type="entry name" value="UPF0353/GerABKA_families"/>
</dbReference>
<feature type="transmembrane region" description="Helical" evidence="5">
    <location>
        <begin position="34"/>
        <end position="53"/>
    </location>
</feature>
<evidence type="ECO:0000259" key="6">
    <source>
        <dbReference type="PROSITE" id="PS50234"/>
    </source>
</evidence>
<dbReference type="SUPFAM" id="SSF53300">
    <property type="entry name" value="vWA-like"/>
    <property type="match status" value="1"/>
</dbReference>
<accession>A0ABY8CEE3</accession>
<evidence type="ECO:0000256" key="4">
    <source>
        <dbReference type="ARBA" id="ARBA00023136"/>
    </source>
</evidence>
<protein>
    <submittedName>
        <fullName evidence="7">VWA domain-containing protein</fullName>
    </submittedName>
</protein>
<organism evidence="7 8">
    <name type="scientific">Thiomicrorhabdus lithotrophica</name>
    <dbReference type="NCBI Taxonomy" id="2949997"/>
    <lineage>
        <taxon>Bacteria</taxon>
        <taxon>Pseudomonadati</taxon>
        <taxon>Pseudomonadota</taxon>
        <taxon>Gammaproteobacteria</taxon>
        <taxon>Thiotrichales</taxon>
        <taxon>Piscirickettsiaceae</taxon>
        <taxon>Thiomicrorhabdus</taxon>
    </lineage>
</organism>
<evidence type="ECO:0000256" key="2">
    <source>
        <dbReference type="ARBA" id="ARBA00022692"/>
    </source>
</evidence>
<dbReference type="Gene3D" id="3.40.50.410">
    <property type="entry name" value="von Willebrand factor, type A domain"/>
    <property type="match status" value="1"/>
</dbReference>
<name>A0ABY8CEE3_9GAMM</name>
<dbReference type="SMART" id="SM00327">
    <property type="entry name" value="VWA"/>
    <property type="match status" value="1"/>
</dbReference>
<evidence type="ECO:0000256" key="3">
    <source>
        <dbReference type="ARBA" id="ARBA00022989"/>
    </source>
</evidence>
<evidence type="ECO:0000313" key="7">
    <source>
        <dbReference type="EMBL" id="WEJ62773.1"/>
    </source>
</evidence>
<proteinExistence type="predicted"/>
<feature type="domain" description="VWFA" evidence="6">
    <location>
        <begin position="130"/>
        <end position="331"/>
    </location>
</feature>
<evidence type="ECO:0000313" key="8">
    <source>
        <dbReference type="Proteomes" id="UP001222275"/>
    </source>
</evidence>
<evidence type="ECO:0000256" key="5">
    <source>
        <dbReference type="SAM" id="Phobius"/>
    </source>
</evidence>
<feature type="transmembrane region" description="Helical" evidence="5">
    <location>
        <begin position="93"/>
        <end position="111"/>
    </location>
</feature>
<reference evidence="7 8" key="1">
    <citation type="submission" date="2022-06" db="EMBL/GenBank/DDBJ databases">
        <title>Thiomicrohabdus sp. nov, an obligately chemolithoautotrophic, sulfur-oxidizing bacterium isolated from beach of Guanyin Mountain. Amoy.</title>
        <authorList>
            <person name="Zhu H."/>
        </authorList>
    </citation>
    <scope>NUCLEOTIDE SEQUENCE [LARGE SCALE GENOMIC DNA]</scope>
    <source>
        <strain evidence="7 8">XGS-01</strain>
    </source>
</reference>
<keyword evidence="2 5" id="KW-0812">Transmembrane</keyword>
<keyword evidence="3 5" id="KW-1133">Transmembrane helix</keyword>
<evidence type="ECO:0000256" key="1">
    <source>
        <dbReference type="ARBA" id="ARBA00022475"/>
    </source>
</evidence>
<keyword evidence="8" id="KW-1185">Reference proteome</keyword>
<gene>
    <name evidence="7" type="ORF">NR989_00580</name>
</gene>
<dbReference type="RefSeq" id="WP_275595029.1">
    <property type="nucleotide sequence ID" value="NZ_CP102381.1"/>
</dbReference>
<dbReference type="InterPro" id="IPR036465">
    <property type="entry name" value="vWFA_dom_sf"/>
</dbReference>
<dbReference type="InterPro" id="IPR002035">
    <property type="entry name" value="VWF_A"/>
</dbReference>
<dbReference type="Proteomes" id="UP001222275">
    <property type="component" value="Chromosome"/>
</dbReference>
<dbReference type="EMBL" id="CP102381">
    <property type="protein sequence ID" value="WEJ62773.1"/>
    <property type="molecule type" value="Genomic_DNA"/>
</dbReference>
<dbReference type="PANTHER" id="PTHR22550">
    <property type="entry name" value="SPORE GERMINATION PROTEIN"/>
    <property type="match status" value="1"/>
</dbReference>